<dbReference type="EMBL" id="OBEL01000002">
    <property type="protein sequence ID" value="SNZ19381.1"/>
    <property type="molecule type" value="Genomic_DNA"/>
</dbReference>
<keyword evidence="2" id="KW-1185">Reference proteome</keyword>
<proteinExistence type="predicted"/>
<sequence length="67" mass="7724">MKELDPQTPTEQQLYNLSFHLDCAFAHLSEMHFPTLYKDPQTRQAYRSLQDSLADIHHDLAAIAGPR</sequence>
<gene>
    <name evidence="1" type="ORF">SAMN06265368_2466</name>
</gene>
<dbReference type="Proteomes" id="UP000219439">
    <property type="component" value="Unassembled WGS sequence"/>
</dbReference>
<dbReference type="RefSeq" id="WP_141401239.1">
    <property type="nucleotide sequence ID" value="NZ_OBEL01000002.1"/>
</dbReference>
<protein>
    <submittedName>
        <fullName evidence="1">Uncharacterized protein</fullName>
    </submittedName>
</protein>
<organism evidence="1 2">
    <name type="scientific">Cohaesibacter gelatinilyticus</name>
    <dbReference type="NCBI Taxonomy" id="372072"/>
    <lineage>
        <taxon>Bacteria</taxon>
        <taxon>Pseudomonadati</taxon>
        <taxon>Pseudomonadota</taxon>
        <taxon>Alphaproteobacteria</taxon>
        <taxon>Hyphomicrobiales</taxon>
        <taxon>Cohaesibacteraceae</taxon>
    </lineage>
</organism>
<evidence type="ECO:0000313" key="2">
    <source>
        <dbReference type="Proteomes" id="UP000219439"/>
    </source>
</evidence>
<reference evidence="1 2" key="1">
    <citation type="submission" date="2017-09" db="EMBL/GenBank/DDBJ databases">
        <authorList>
            <person name="Ehlers B."/>
            <person name="Leendertz F.H."/>
        </authorList>
    </citation>
    <scope>NUCLEOTIDE SEQUENCE [LARGE SCALE GENOMIC DNA]</scope>
    <source>
        <strain evidence="1 2">DSM 18289</strain>
    </source>
</reference>
<dbReference type="AlphaFoldDB" id="A0A285PHN1"/>
<name>A0A285PHN1_9HYPH</name>
<evidence type="ECO:0000313" key="1">
    <source>
        <dbReference type="EMBL" id="SNZ19381.1"/>
    </source>
</evidence>
<accession>A0A285PHN1</accession>